<dbReference type="InterPro" id="IPR056375">
    <property type="entry name" value="Idi_bact"/>
</dbReference>
<dbReference type="CDD" id="cd02885">
    <property type="entry name" value="NUDIX_IPP_Isomerase"/>
    <property type="match status" value="1"/>
</dbReference>
<evidence type="ECO:0000256" key="5">
    <source>
        <dbReference type="ARBA" id="ARBA00022723"/>
    </source>
</evidence>
<keyword evidence="7" id="KW-0464">Manganese</keyword>
<evidence type="ECO:0000256" key="8">
    <source>
        <dbReference type="ARBA" id="ARBA00023229"/>
    </source>
</evidence>
<keyword evidence="9 12" id="KW-0413">Isomerase</keyword>
<evidence type="ECO:0000256" key="7">
    <source>
        <dbReference type="ARBA" id="ARBA00023211"/>
    </source>
</evidence>
<dbReference type="InterPro" id="IPR000086">
    <property type="entry name" value="NUDIX_hydrolase_dom"/>
</dbReference>
<dbReference type="EMBL" id="LCPH01000003">
    <property type="protein sequence ID" value="KKU93182.1"/>
    <property type="molecule type" value="Genomic_DNA"/>
</dbReference>
<dbReference type="EC" id="5.3.3.2" evidence="3 10"/>
<dbReference type="InterPro" id="IPR015797">
    <property type="entry name" value="NUDIX_hydrolase-like_dom_sf"/>
</dbReference>
<comment type="similarity">
    <text evidence="2">Belongs to the IPP isomerase type 1 family.</text>
</comment>
<comment type="pathway">
    <text evidence="1">Isoprenoid biosynthesis; dimethylallyl diphosphate biosynthesis; dimethylallyl diphosphate from isopentenyl diphosphate: step 1/1.</text>
</comment>
<dbReference type="GO" id="GO:0046872">
    <property type="term" value="F:metal ion binding"/>
    <property type="evidence" value="ECO:0007669"/>
    <property type="project" value="UniProtKB-KW"/>
</dbReference>
<gene>
    <name evidence="12" type="ORF">UY25_C0003G0053</name>
</gene>
<dbReference type="PANTHER" id="PTHR10885">
    <property type="entry name" value="ISOPENTENYL-DIPHOSPHATE DELTA-ISOMERASE"/>
    <property type="match status" value="1"/>
</dbReference>
<evidence type="ECO:0000313" key="12">
    <source>
        <dbReference type="EMBL" id="KKU93182.1"/>
    </source>
</evidence>
<evidence type="ECO:0000256" key="4">
    <source>
        <dbReference type="ARBA" id="ARBA00022490"/>
    </source>
</evidence>
<evidence type="ECO:0000259" key="11">
    <source>
        <dbReference type="PROSITE" id="PS51462"/>
    </source>
</evidence>
<dbReference type="PANTHER" id="PTHR10885:SF0">
    <property type="entry name" value="ISOPENTENYL-DIPHOSPHATE DELTA-ISOMERASE"/>
    <property type="match status" value="1"/>
</dbReference>
<dbReference type="UniPathway" id="UPA00059">
    <property type="reaction ID" value="UER00104"/>
</dbReference>
<dbReference type="InterPro" id="IPR011876">
    <property type="entry name" value="IsopentenylPP_isomerase_typ1"/>
</dbReference>
<evidence type="ECO:0000256" key="1">
    <source>
        <dbReference type="ARBA" id="ARBA00004826"/>
    </source>
</evidence>
<dbReference type="NCBIfam" id="TIGR02150">
    <property type="entry name" value="IPP_isom_1"/>
    <property type="match status" value="1"/>
</dbReference>
<dbReference type="Proteomes" id="UP000034462">
    <property type="component" value="Unassembled WGS sequence"/>
</dbReference>
<dbReference type="PROSITE" id="PS51462">
    <property type="entry name" value="NUDIX"/>
    <property type="match status" value="1"/>
</dbReference>
<dbReference type="Pfam" id="PF00293">
    <property type="entry name" value="NUDIX"/>
    <property type="match status" value="1"/>
</dbReference>
<reference evidence="12 13" key="1">
    <citation type="journal article" date="2015" name="Nature">
        <title>rRNA introns, odd ribosomes, and small enigmatic genomes across a large radiation of phyla.</title>
        <authorList>
            <person name="Brown C.T."/>
            <person name="Hug L.A."/>
            <person name="Thomas B.C."/>
            <person name="Sharon I."/>
            <person name="Castelle C.J."/>
            <person name="Singh A."/>
            <person name="Wilkins M.J."/>
            <person name="Williams K.H."/>
            <person name="Banfield J.F."/>
        </authorList>
    </citation>
    <scope>NUCLEOTIDE SEQUENCE [LARGE SCALE GENOMIC DNA]</scope>
</reference>
<sequence>MPSSFETLWRISKEESTYFFPITEIFFCQILGGFGILCFMEEKLILVDENDREVGEAEKMEAHKAGKLHRSFSIFIFNSQGEMLLQRRAAGKYHSGGLWTNACCGHPRPGEGIMQAARRRLKEEMGFDCELVEIFQFTYRVKLDHDLLEYELDHAFAGTYDGKVSPDPNEASDFAWVERSALLEDVKVHPDSYTKWFKITLERAFQSLAIQGREG</sequence>
<comment type="caution">
    <text evidence="12">The sequence shown here is derived from an EMBL/GenBank/DDBJ whole genome shotgun (WGS) entry which is preliminary data.</text>
</comment>
<organism evidence="12 13">
    <name type="scientific">Candidatus Yanofskybacteria bacterium GW2011_GWC1_48_11</name>
    <dbReference type="NCBI Taxonomy" id="1619027"/>
    <lineage>
        <taxon>Bacteria</taxon>
        <taxon>Candidatus Yanofskyibacteriota</taxon>
    </lineage>
</organism>
<accession>A0A837INU8</accession>
<dbReference type="NCBIfam" id="NF002995">
    <property type="entry name" value="PRK03759.1"/>
    <property type="match status" value="1"/>
</dbReference>
<evidence type="ECO:0000256" key="2">
    <source>
        <dbReference type="ARBA" id="ARBA00007579"/>
    </source>
</evidence>
<keyword evidence="5" id="KW-0479">Metal-binding</keyword>
<dbReference type="GO" id="GO:0009240">
    <property type="term" value="P:isopentenyl diphosphate biosynthetic process"/>
    <property type="evidence" value="ECO:0007669"/>
    <property type="project" value="TreeGrafter"/>
</dbReference>
<dbReference type="Gene3D" id="3.90.79.10">
    <property type="entry name" value="Nucleoside Triphosphate Pyrophosphohydrolase"/>
    <property type="match status" value="1"/>
</dbReference>
<dbReference type="GO" id="GO:0004452">
    <property type="term" value="F:isopentenyl-diphosphate delta-isomerase activity"/>
    <property type="evidence" value="ECO:0007669"/>
    <property type="project" value="UniProtKB-UniRule"/>
</dbReference>
<dbReference type="SUPFAM" id="SSF55811">
    <property type="entry name" value="Nudix"/>
    <property type="match status" value="1"/>
</dbReference>
<proteinExistence type="inferred from homology"/>
<keyword evidence="4" id="KW-0963">Cytoplasm</keyword>
<dbReference type="GO" id="GO:0005737">
    <property type="term" value="C:cytoplasm"/>
    <property type="evidence" value="ECO:0007669"/>
    <property type="project" value="TreeGrafter"/>
</dbReference>
<dbReference type="AlphaFoldDB" id="A0A837INU8"/>
<evidence type="ECO:0000256" key="3">
    <source>
        <dbReference type="ARBA" id="ARBA00012057"/>
    </source>
</evidence>
<keyword evidence="8" id="KW-0414">Isoprene biosynthesis</keyword>
<evidence type="ECO:0000256" key="6">
    <source>
        <dbReference type="ARBA" id="ARBA00022842"/>
    </source>
</evidence>
<evidence type="ECO:0000256" key="10">
    <source>
        <dbReference type="NCBIfam" id="TIGR02150"/>
    </source>
</evidence>
<feature type="domain" description="Nudix hydrolase" evidence="11">
    <location>
        <begin position="67"/>
        <end position="199"/>
    </location>
</feature>
<dbReference type="HAMAP" id="MF_00202">
    <property type="entry name" value="Idi"/>
    <property type="match status" value="1"/>
</dbReference>
<name>A0A837INU8_9BACT</name>
<evidence type="ECO:0000256" key="9">
    <source>
        <dbReference type="ARBA" id="ARBA00023235"/>
    </source>
</evidence>
<keyword evidence="6" id="KW-0460">Magnesium</keyword>
<dbReference type="GO" id="GO:0050992">
    <property type="term" value="P:dimethylallyl diphosphate biosynthetic process"/>
    <property type="evidence" value="ECO:0007669"/>
    <property type="project" value="UniProtKB-UniPathway"/>
</dbReference>
<evidence type="ECO:0000313" key="13">
    <source>
        <dbReference type="Proteomes" id="UP000034462"/>
    </source>
</evidence>
<protein>
    <recommendedName>
        <fullName evidence="3 10">Isopentenyl-diphosphate delta-isomerase</fullName>
        <ecNumber evidence="3 10">5.3.3.2</ecNumber>
    </recommendedName>
</protein>